<evidence type="ECO:0000256" key="1">
    <source>
        <dbReference type="SAM" id="MobiDB-lite"/>
    </source>
</evidence>
<sequence length="111" mass="11461">KKYGASSSQIVDLEAGTSPPPKGGRVFRNRLTTVQSGGESAYEGLSEGMTDTGPKGVVSEVVKDAGSRMVTEEIVPPPVAAESGGDSSAWDSSFDPLAFVQHNILMSGDST</sequence>
<protein>
    <submittedName>
        <fullName evidence="2">Uncharacterized protein</fullName>
    </submittedName>
</protein>
<name>A0A392QN24_9FABA</name>
<feature type="non-terminal residue" evidence="2">
    <location>
        <position position="1"/>
    </location>
</feature>
<feature type="region of interest" description="Disordered" evidence="1">
    <location>
        <begin position="1"/>
        <end position="27"/>
    </location>
</feature>
<comment type="caution">
    <text evidence="2">The sequence shown here is derived from an EMBL/GenBank/DDBJ whole genome shotgun (WGS) entry which is preliminary data.</text>
</comment>
<evidence type="ECO:0000313" key="2">
    <source>
        <dbReference type="EMBL" id="MCI25349.1"/>
    </source>
</evidence>
<proteinExistence type="predicted"/>
<dbReference type="Proteomes" id="UP000265520">
    <property type="component" value="Unassembled WGS sequence"/>
</dbReference>
<feature type="non-terminal residue" evidence="2">
    <location>
        <position position="111"/>
    </location>
</feature>
<keyword evidence="3" id="KW-1185">Reference proteome</keyword>
<reference evidence="2 3" key="1">
    <citation type="journal article" date="2018" name="Front. Plant Sci.">
        <title>Red Clover (Trifolium pratense) and Zigzag Clover (T. medium) - A Picture of Genomic Similarities and Differences.</title>
        <authorList>
            <person name="Dluhosova J."/>
            <person name="Istvanek J."/>
            <person name="Nedelnik J."/>
            <person name="Repkova J."/>
        </authorList>
    </citation>
    <scope>NUCLEOTIDE SEQUENCE [LARGE SCALE GENOMIC DNA]</scope>
    <source>
        <strain evidence="3">cv. 10/8</strain>
        <tissue evidence="2">Leaf</tissue>
    </source>
</reference>
<accession>A0A392QN24</accession>
<dbReference type="EMBL" id="LXQA010146729">
    <property type="protein sequence ID" value="MCI25349.1"/>
    <property type="molecule type" value="Genomic_DNA"/>
</dbReference>
<feature type="compositionally biased region" description="Polar residues" evidence="1">
    <location>
        <begin position="1"/>
        <end position="10"/>
    </location>
</feature>
<organism evidence="2 3">
    <name type="scientific">Trifolium medium</name>
    <dbReference type="NCBI Taxonomy" id="97028"/>
    <lineage>
        <taxon>Eukaryota</taxon>
        <taxon>Viridiplantae</taxon>
        <taxon>Streptophyta</taxon>
        <taxon>Embryophyta</taxon>
        <taxon>Tracheophyta</taxon>
        <taxon>Spermatophyta</taxon>
        <taxon>Magnoliopsida</taxon>
        <taxon>eudicotyledons</taxon>
        <taxon>Gunneridae</taxon>
        <taxon>Pentapetalae</taxon>
        <taxon>rosids</taxon>
        <taxon>fabids</taxon>
        <taxon>Fabales</taxon>
        <taxon>Fabaceae</taxon>
        <taxon>Papilionoideae</taxon>
        <taxon>50 kb inversion clade</taxon>
        <taxon>NPAAA clade</taxon>
        <taxon>Hologalegina</taxon>
        <taxon>IRL clade</taxon>
        <taxon>Trifolieae</taxon>
        <taxon>Trifolium</taxon>
    </lineage>
</organism>
<dbReference type="AlphaFoldDB" id="A0A392QN24"/>
<evidence type="ECO:0000313" key="3">
    <source>
        <dbReference type="Proteomes" id="UP000265520"/>
    </source>
</evidence>